<dbReference type="STRING" id="1280952.HJA_11160"/>
<dbReference type="AlphaFoldDB" id="A0A059FC05"/>
<dbReference type="EMBL" id="ARYJ01000006">
    <property type="protein sequence ID" value="KCZ88137.1"/>
    <property type="molecule type" value="Genomic_DNA"/>
</dbReference>
<protein>
    <submittedName>
        <fullName evidence="3">MaoC domain-containing protein</fullName>
    </submittedName>
</protein>
<comment type="caution">
    <text evidence="3">The sequence shown here is derived from an EMBL/GenBank/DDBJ whole genome shotgun (WGS) entry which is preliminary data.</text>
</comment>
<dbReference type="OrthoDB" id="9800237at2"/>
<dbReference type="InterPro" id="IPR002539">
    <property type="entry name" value="MaoC-like_dom"/>
</dbReference>
<dbReference type="RefSeq" id="WP_035582151.1">
    <property type="nucleotide sequence ID" value="NZ_ARYJ01000006.1"/>
</dbReference>
<dbReference type="Proteomes" id="UP000024816">
    <property type="component" value="Unassembled WGS sequence"/>
</dbReference>
<accession>A0A059FC05</accession>
<organism evidence="3 4">
    <name type="scientific">Hyphomonas jannaschiana VP2</name>
    <dbReference type="NCBI Taxonomy" id="1280952"/>
    <lineage>
        <taxon>Bacteria</taxon>
        <taxon>Pseudomonadati</taxon>
        <taxon>Pseudomonadota</taxon>
        <taxon>Alphaproteobacteria</taxon>
        <taxon>Hyphomonadales</taxon>
        <taxon>Hyphomonadaceae</taxon>
        <taxon>Hyphomonas</taxon>
    </lineage>
</organism>
<keyword evidence="1" id="KW-0456">Lyase</keyword>
<dbReference type="Gene3D" id="3.10.129.10">
    <property type="entry name" value="Hotdog Thioesterase"/>
    <property type="match status" value="1"/>
</dbReference>
<feature type="domain" description="MaoC-like" evidence="2">
    <location>
        <begin position="19"/>
        <end position="117"/>
    </location>
</feature>
<dbReference type="Pfam" id="PF01575">
    <property type="entry name" value="MaoC_dehydratas"/>
    <property type="match status" value="1"/>
</dbReference>
<name>A0A059FC05_9PROT</name>
<reference evidence="3 4" key="1">
    <citation type="journal article" date="2014" name="Antonie Van Leeuwenhoek">
        <title>Hyphomonas beringensis sp. nov. and Hyphomonas chukchiensis sp. nov., isolated from surface seawater of the Bering Sea and Chukchi Sea.</title>
        <authorList>
            <person name="Li C."/>
            <person name="Lai Q."/>
            <person name="Li G."/>
            <person name="Dong C."/>
            <person name="Wang J."/>
            <person name="Liao Y."/>
            <person name="Shao Z."/>
        </authorList>
    </citation>
    <scope>NUCLEOTIDE SEQUENCE [LARGE SCALE GENOMIC DNA]</scope>
    <source>
        <strain evidence="3 4">VP2</strain>
    </source>
</reference>
<dbReference type="InterPro" id="IPR029069">
    <property type="entry name" value="HotDog_dom_sf"/>
</dbReference>
<dbReference type="FunFam" id="3.10.129.10:FF:000042">
    <property type="entry name" value="MaoC domain protein dehydratase"/>
    <property type="match status" value="1"/>
</dbReference>
<dbReference type="PATRIC" id="fig|1280952.3.peg.2230"/>
<evidence type="ECO:0000256" key="1">
    <source>
        <dbReference type="ARBA" id="ARBA00023239"/>
    </source>
</evidence>
<dbReference type="CDD" id="cd03449">
    <property type="entry name" value="R_hydratase"/>
    <property type="match status" value="1"/>
</dbReference>
<proteinExistence type="predicted"/>
<evidence type="ECO:0000313" key="3">
    <source>
        <dbReference type="EMBL" id="KCZ88137.1"/>
    </source>
</evidence>
<keyword evidence="4" id="KW-1185">Reference proteome</keyword>
<dbReference type="PANTHER" id="PTHR43437">
    <property type="entry name" value="HYDROXYACYL-THIOESTER DEHYDRATASE TYPE 2, MITOCHONDRIAL-RELATED"/>
    <property type="match status" value="1"/>
</dbReference>
<evidence type="ECO:0000313" key="4">
    <source>
        <dbReference type="Proteomes" id="UP000024816"/>
    </source>
</evidence>
<dbReference type="SUPFAM" id="SSF54637">
    <property type="entry name" value="Thioesterase/thiol ester dehydrase-isomerase"/>
    <property type="match status" value="1"/>
</dbReference>
<dbReference type="PANTHER" id="PTHR43437:SF3">
    <property type="entry name" value="HYDROXYACYL-THIOESTER DEHYDRATASE TYPE 2, MITOCHONDRIAL"/>
    <property type="match status" value="1"/>
</dbReference>
<dbReference type="GO" id="GO:0006633">
    <property type="term" value="P:fatty acid biosynthetic process"/>
    <property type="evidence" value="ECO:0007669"/>
    <property type="project" value="TreeGrafter"/>
</dbReference>
<sequence>MTEFTGFKYEDLEIGQSHETVHKITADDIQRFAEVSGDFNPLHMSDEYAATTMFEKRIAHGALTASYISGILGNNLPGPGAVFVGLNMRFRRPVYIGDTVTARATVAEKIDRGNRVVLKIECIVDGKRVIAGDAEVVAPSRGA</sequence>
<dbReference type="GO" id="GO:0019171">
    <property type="term" value="F:(3R)-hydroxyacyl-[acyl-carrier-protein] dehydratase activity"/>
    <property type="evidence" value="ECO:0007669"/>
    <property type="project" value="TreeGrafter"/>
</dbReference>
<evidence type="ECO:0000259" key="2">
    <source>
        <dbReference type="Pfam" id="PF01575"/>
    </source>
</evidence>
<dbReference type="InterPro" id="IPR050965">
    <property type="entry name" value="UPF0336/Enoyl-CoA_hydratase"/>
</dbReference>
<gene>
    <name evidence="3" type="ORF">HJA_11160</name>
</gene>
<dbReference type="eggNOG" id="COG2030">
    <property type="taxonomic scope" value="Bacteria"/>
</dbReference>